<feature type="transmembrane region" description="Helical" evidence="2">
    <location>
        <begin position="563"/>
        <end position="587"/>
    </location>
</feature>
<reference evidence="4 5" key="1">
    <citation type="submission" date="2022-12" db="EMBL/GenBank/DDBJ databases">
        <title>Chromosome-level genome of Tegillarca granosa.</title>
        <authorList>
            <person name="Kim J."/>
        </authorList>
    </citation>
    <scope>NUCLEOTIDE SEQUENCE [LARGE SCALE GENOMIC DNA]</scope>
    <source>
        <strain evidence="4">Teg-2019</strain>
        <tissue evidence="4">Adductor muscle</tissue>
    </source>
</reference>
<evidence type="ECO:0000313" key="4">
    <source>
        <dbReference type="EMBL" id="KAJ8319852.1"/>
    </source>
</evidence>
<comment type="caution">
    <text evidence="4">The sequence shown here is derived from an EMBL/GenBank/DDBJ whole genome shotgun (WGS) entry which is preliminary data.</text>
</comment>
<sequence length="1097" mass="123395">MTFFSSQSEVQYNRVPLNDNDQPDFPDTDDELLQCEYVDETSQCASNGETSTPAVLLSNNFTCCQSLCNVSHKRSVGIGIFLSLLALVAFSSVLTGLGYYSLFIKTPLPYIDKSYHAFAIPNHKSSLNYEAFTAARSKNLSHSFQLHRFKRHINNKKLPLSENDEKLSTYWGSIKRQLNFKHNSNDLFRVNNPGDESRDLLIQKRSVHDADENISRDIKKRSSDMISVVAYQYHVRWKMQVVFMATGSDNEPEHEKHNIFTAERLHTIHNIEKSILNHPEFKDFCFKDRYVYQSDPALKSIYGCAPLNSLMTYFFPSQDSSGKFHYDGLGSNMAEIESAIKLAMTSDHFYYFVDEKVNKTYHKSRLLRTEVLFGAPLRGYSNPYVKSKEQTEKFKSFVIKYIDILSKASTDKVQVLFGGNEIFDYEVDNTFWNDLRLAIISAASIAVFMMILTSSLWLTLWGIVSICLSFPLAFFFYRVVCGIRALGILNGVAAFVIIGIGVDDVFVFVNIYRQSSPDLTTCKRIKHTLVTAGKATFFTSFTTSAAFAANIASSIPAVHQFGLFMSLIVASCWVTVVMIMPPALFLWQYTFARCESYLMSMCAKPFKHRKIGVKDLPCDIAQFVRGTGGSGNSDNTVNNENRLQTTTTCTDVGSDGQNNTENDDDDDLPLLMLEDPMEYYFQGHYDTDDVPLLTGDDSTFQQVSSQSNSLMHAGNEVNPSNILQSFVYYFIACPVVKVKWIILVLSVILLAISIGLTTLLHPATKPPQFFNRDTNLQKLLDLKANFSVIDEISCSKCSAVYDVPASDLHVGIPVTHTPYIPTKSFDRETHKHSHMPTIPSFFFSKITTDTVKSSKHVTKKPKTMIPPWKIPPVITKSQLTSTKRPDLKAKTTTTVKTNPPPHVEKTTTPKPFIDSNPYHTLNTERQTTRPLIITPPKAISESRSVPQNVNLCDNNDCTKTQDRPLLETGATVYVVFGIKGVDKSDIEVGHVMDQSVTTSKGQSYFSAFHQYIKWEKLIQDIKATVLKDSPHLGLDRMICLVLGIFYMVGWEIGGVEAVSLSILVGSSVDYCMHLVEGYLIAGKAVPYHCKEVRMTDC</sequence>
<dbReference type="Gene3D" id="1.20.1640.10">
    <property type="entry name" value="Multidrug efflux transporter AcrB transmembrane domain"/>
    <property type="match status" value="1"/>
</dbReference>
<evidence type="ECO:0000256" key="2">
    <source>
        <dbReference type="SAM" id="Phobius"/>
    </source>
</evidence>
<protein>
    <recommendedName>
        <fullName evidence="3">SSD domain-containing protein</fullName>
    </recommendedName>
</protein>
<feature type="transmembrane region" description="Helical" evidence="2">
    <location>
        <begin position="76"/>
        <end position="100"/>
    </location>
</feature>
<name>A0ABQ9FRE7_TEGGR</name>
<keyword evidence="5" id="KW-1185">Reference proteome</keyword>
<dbReference type="Pfam" id="PF02460">
    <property type="entry name" value="Patched"/>
    <property type="match status" value="1"/>
</dbReference>
<dbReference type="PANTHER" id="PTHR46687:SF1">
    <property type="entry name" value="PROTEIN DISPATCHED HOMOLOG 3"/>
    <property type="match status" value="1"/>
</dbReference>
<evidence type="ECO:0000256" key="1">
    <source>
        <dbReference type="SAM" id="MobiDB-lite"/>
    </source>
</evidence>
<keyword evidence="2" id="KW-1133">Transmembrane helix</keyword>
<dbReference type="Proteomes" id="UP001217089">
    <property type="component" value="Unassembled WGS sequence"/>
</dbReference>
<dbReference type="PROSITE" id="PS50156">
    <property type="entry name" value="SSD"/>
    <property type="match status" value="1"/>
</dbReference>
<feature type="domain" description="SSD" evidence="3">
    <location>
        <begin position="454"/>
        <end position="586"/>
    </location>
</feature>
<evidence type="ECO:0000313" key="5">
    <source>
        <dbReference type="Proteomes" id="UP001217089"/>
    </source>
</evidence>
<accession>A0ABQ9FRE7</accession>
<proteinExistence type="predicted"/>
<evidence type="ECO:0000259" key="3">
    <source>
        <dbReference type="PROSITE" id="PS50156"/>
    </source>
</evidence>
<dbReference type="PANTHER" id="PTHR46687">
    <property type="entry name" value="PROTEIN DISPATCHED HOMOLOG 3"/>
    <property type="match status" value="1"/>
</dbReference>
<gene>
    <name evidence="4" type="ORF">KUTeg_001439</name>
</gene>
<feature type="region of interest" description="Disordered" evidence="1">
    <location>
        <begin position="892"/>
        <end position="919"/>
    </location>
</feature>
<dbReference type="SUPFAM" id="SSF82866">
    <property type="entry name" value="Multidrug efflux transporter AcrB transmembrane domain"/>
    <property type="match status" value="1"/>
</dbReference>
<dbReference type="EMBL" id="JARBDR010000141">
    <property type="protein sequence ID" value="KAJ8319852.1"/>
    <property type="molecule type" value="Genomic_DNA"/>
</dbReference>
<dbReference type="InterPro" id="IPR003392">
    <property type="entry name" value="PTHD_SSD"/>
</dbReference>
<feature type="transmembrane region" description="Helical" evidence="2">
    <location>
        <begin position="492"/>
        <end position="512"/>
    </location>
</feature>
<dbReference type="InterPro" id="IPR042480">
    <property type="entry name" value="DISP3"/>
</dbReference>
<feature type="region of interest" description="Disordered" evidence="1">
    <location>
        <begin position="648"/>
        <end position="667"/>
    </location>
</feature>
<feature type="compositionally biased region" description="Polar residues" evidence="1">
    <location>
        <begin position="648"/>
        <end position="660"/>
    </location>
</feature>
<feature type="transmembrane region" description="Helical" evidence="2">
    <location>
        <begin position="458"/>
        <end position="480"/>
    </location>
</feature>
<organism evidence="4 5">
    <name type="scientific">Tegillarca granosa</name>
    <name type="common">Malaysian cockle</name>
    <name type="synonym">Anadara granosa</name>
    <dbReference type="NCBI Taxonomy" id="220873"/>
    <lineage>
        <taxon>Eukaryota</taxon>
        <taxon>Metazoa</taxon>
        <taxon>Spiralia</taxon>
        <taxon>Lophotrochozoa</taxon>
        <taxon>Mollusca</taxon>
        <taxon>Bivalvia</taxon>
        <taxon>Autobranchia</taxon>
        <taxon>Pteriomorphia</taxon>
        <taxon>Arcoida</taxon>
        <taxon>Arcoidea</taxon>
        <taxon>Arcidae</taxon>
        <taxon>Tegillarca</taxon>
    </lineage>
</organism>
<feature type="transmembrane region" description="Helical" evidence="2">
    <location>
        <begin position="740"/>
        <end position="760"/>
    </location>
</feature>
<keyword evidence="2" id="KW-0812">Transmembrane</keyword>
<dbReference type="InterPro" id="IPR000731">
    <property type="entry name" value="SSD"/>
</dbReference>
<keyword evidence="2" id="KW-0472">Membrane</keyword>